<keyword evidence="1 2" id="KW-0175">Coiled coil</keyword>
<keyword evidence="6" id="KW-1185">Reference proteome</keyword>
<feature type="region of interest" description="Disordered" evidence="3">
    <location>
        <begin position="175"/>
        <end position="198"/>
    </location>
</feature>
<dbReference type="InterPro" id="IPR025252">
    <property type="entry name" value="DUF4200"/>
</dbReference>
<dbReference type="PANTHER" id="PTHR21683">
    <property type="entry name" value="COILED-COIL DOMAIN-CONTAINING PROTEIN 42 LIKE-2-LIKE-RELATED"/>
    <property type="match status" value="1"/>
</dbReference>
<evidence type="ECO:0000256" key="2">
    <source>
        <dbReference type="SAM" id="Coils"/>
    </source>
</evidence>
<dbReference type="GO" id="GO:0005856">
    <property type="term" value="C:cytoskeleton"/>
    <property type="evidence" value="ECO:0007669"/>
    <property type="project" value="UniProtKB-ARBA"/>
</dbReference>
<sequence>MTSTSSATTQQELADYFRHNVQRTLAVCVPATNDDVDITPATRLLEKRREIQDLESGLSREKDEFRIRMDMLAQRRDELRRKEAMLGDIKKAHEERKLREAKEGEIARLREQVTQLSKVRVRQEKMVRQGQHYQRYLESILEISEGFSEIRDLLSRHDTLAATNTELTERLRVAQERNEADGLPSSRGVKRKTQTCST</sequence>
<reference evidence="5 6" key="1">
    <citation type="submission" date="2016-07" db="EMBL/GenBank/DDBJ databases">
        <title>Pervasive Adenine N6-methylation of Active Genes in Fungi.</title>
        <authorList>
            <consortium name="DOE Joint Genome Institute"/>
            <person name="Mondo S.J."/>
            <person name="Dannebaum R.O."/>
            <person name="Kuo R.C."/>
            <person name="Labutti K."/>
            <person name="Haridas S."/>
            <person name="Kuo A."/>
            <person name="Salamov A."/>
            <person name="Ahrendt S.R."/>
            <person name="Lipzen A."/>
            <person name="Sullivan W."/>
            <person name="Andreopoulos W.B."/>
            <person name="Clum A."/>
            <person name="Lindquist E."/>
            <person name="Daum C."/>
            <person name="Ramamoorthy G.K."/>
            <person name="Gryganskyi A."/>
            <person name="Culley D."/>
            <person name="Magnuson J.K."/>
            <person name="James T.Y."/>
            <person name="O'Malley M.A."/>
            <person name="Stajich J.E."/>
            <person name="Spatafora J.W."/>
            <person name="Visel A."/>
            <person name="Grigoriev I.V."/>
        </authorList>
    </citation>
    <scope>NUCLEOTIDE SEQUENCE [LARGE SCALE GENOMIC DNA]</scope>
    <source>
        <strain evidence="5 6">PL171</strain>
    </source>
</reference>
<dbReference type="Pfam" id="PF13863">
    <property type="entry name" value="DUF4200"/>
    <property type="match status" value="1"/>
</dbReference>
<feature type="domain" description="DUF4200" evidence="4">
    <location>
        <begin position="89"/>
        <end position="142"/>
    </location>
</feature>
<protein>
    <recommendedName>
        <fullName evidence="4">DUF4200 domain-containing protein</fullName>
    </recommendedName>
</protein>
<comment type="caution">
    <text evidence="5">The sequence shown here is derived from an EMBL/GenBank/DDBJ whole genome shotgun (WGS) entry which is preliminary data.</text>
</comment>
<gene>
    <name evidence="5" type="ORF">BCR44DRAFT_1443682</name>
</gene>
<dbReference type="OrthoDB" id="10264298at2759"/>
<dbReference type="EMBL" id="MCFL01000072">
    <property type="protein sequence ID" value="ORZ30915.1"/>
    <property type="molecule type" value="Genomic_DNA"/>
</dbReference>
<dbReference type="PANTHER" id="PTHR21683:SF2">
    <property type="entry name" value="COILED-COIL DOMAIN-CONTAINING PROTEIN 42 LIKE-2-LIKE"/>
    <property type="match status" value="1"/>
</dbReference>
<feature type="coiled-coil region" evidence="2">
    <location>
        <begin position="44"/>
        <end position="126"/>
    </location>
</feature>
<evidence type="ECO:0000256" key="1">
    <source>
        <dbReference type="ARBA" id="ARBA00023054"/>
    </source>
</evidence>
<proteinExistence type="predicted"/>
<accession>A0A1Y2H8S3</accession>
<name>A0A1Y2H8S3_9FUNG</name>
<organism evidence="5 6">
    <name type="scientific">Catenaria anguillulae PL171</name>
    <dbReference type="NCBI Taxonomy" id="765915"/>
    <lineage>
        <taxon>Eukaryota</taxon>
        <taxon>Fungi</taxon>
        <taxon>Fungi incertae sedis</taxon>
        <taxon>Blastocladiomycota</taxon>
        <taxon>Blastocladiomycetes</taxon>
        <taxon>Blastocladiales</taxon>
        <taxon>Catenariaceae</taxon>
        <taxon>Catenaria</taxon>
    </lineage>
</organism>
<evidence type="ECO:0000313" key="5">
    <source>
        <dbReference type="EMBL" id="ORZ30915.1"/>
    </source>
</evidence>
<dbReference type="Proteomes" id="UP000193411">
    <property type="component" value="Unassembled WGS sequence"/>
</dbReference>
<evidence type="ECO:0000256" key="3">
    <source>
        <dbReference type="SAM" id="MobiDB-lite"/>
    </source>
</evidence>
<evidence type="ECO:0000259" key="4">
    <source>
        <dbReference type="Pfam" id="PF13863"/>
    </source>
</evidence>
<dbReference type="STRING" id="765915.A0A1Y2H8S3"/>
<feature type="compositionally biased region" description="Basic residues" evidence="3">
    <location>
        <begin position="188"/>
        <end position="198"/>
    </location>
</feature>
<dbReference type="InterPro" id="IPR051147">
    <property type="entry name" value="CFAP_domain-containing"/>
</dbReference>
<dbReference type="AlphaFoldDB" id="A0A1Y2H8S3"/>
<evidence type="ECO:0000313" key="6">
    <source>
        <dbReference type="Proteomes" id="UP000193411"/>
    </source>
</evidence>